<name>A0A915HM70_ROMCU</name>
<evidence type="ECO:0000313" key="1">
    <source>
        <dbReference type="Proteomes" id="UP000887565"/>
    </source>
</evidence>
<keyword evidence="1" id="KW-1185">Reference proteome</keyword>
<dbReference type="Proteomes" id="UP000887565">
    <property type="component" value="Unplaced"/>
</dbReference>
<proteinExistence type="predicted"/>
<protein>
    <submittedName>
        <fullName evidence="2">Uncharacterized protein</fullName>
    </submittedName>
</protein>
<accession>A0A915HM70</accession>
<dbReference type="AlphaFoldDB" id="A0A915HM70"/>
<organism evidence="1 2">
    <name type="scientific">Romanomermis culicivorax</name>
    <name type="common">Nematode worm</name>
    <dbReference type="NCBI Taxonomy" id="13658"/>
    <lineage>
        <taxon>Eukaryota</taxon>
        <taxon>Metazoa</taxon>
        <taxon>Ecdysozoa</taxon>
        <taxon>Nematoda</taxon>
        <taxon>Enoplea</taxon>
        <taxon>Dorylaimia</taxon>
        <taxon>Mermithida</taxon>
        <taxon>Mermithoidea</taxon>
        <taxon>Mermithidae</taxon>
        <taxon>Romanomermis</taxon>
    </lineage>
</organism>
<evidence type="ECO:0000313" key="2">
    <source>
        <dbReference type="WBParaSite" id="nRc.2.0.1.t02774-RA"/>
    </source>
</evidence>
<reference evidence="2" key="1">
    <citation type="submission" date="2022-11" db="UniProtKB">
        <authorList>
            <consortium name="WormBaseParasite"/>
        </authorList>
    </citation>
    <scope>IDENTIFICATION</scope>
</reference>
<sequence length="89" mass="10373">MCTCSTSGVRVRRGGHSENWASSSINFYEKYMTCAVRLRVQFIFDNQKYFIQSRFVELLVDSLSICQHQNYRKSSALDAKENPHTGWRS</sequence>
<dbReference type="WBParaSite" id="nRc.2.0.1.t02774-RA">
    <property type="protein sequence ID" value="nRc.2.0.1.t02774-RA"/>
    <property type="gene ID" value="nRc.2.0.1.g02774"/>
</dbReference>